<proteinExistence type="predicted"/>
<protein>
    <submittedName>
        <fullName evidence="10">Cell division protein FtsQ</fullName>
    </submittedName>
</protein>
<feature type="transmembrane region" description="Helical" evidence="8">
    <location>
        <begin position="25"/>
        <end position="48"/>
    </location>
</feature>
<organism evidence="10 11">
    <name type="scientific">Candidatus Berkelbacteria bacterium Licking1014_96</name>
    <dbReference type="NCBI Taxonomy" id="2017149"/>
    <lineage>
        <taxon>Bacteria</taxon>
        <taxon>Candidatus Berkelbacteria</taxon>
    </lineage>
</organism>
<evidence type="ECO:0000256" key="5">
    <source>
        <dbReference type="ARBA" id="ARBA00022989"/>
    </source>
</evidence>
<keyword evidence="6 8" id="KW-0472">Membrane</keyword>
<dbReference type="Pfam" id="PF03799">
    <property type="entry name" value="FtsQ_DivIB_C"/>
    <property type="match status" value="1"/>
</dbReference>
<evidence type="ECO:0000256" key="3">
    <source>
        <dbReference type="ARBA" id="ARBA00022618"/>
    </source>
</evidence>
<evidence type="ECO:0000313" key="11">
    <source>
        <dbReference type="Proteomes" id="UP000318296"/>
    </source>
</evidence>
<evidence type="ECO:0000256" key="8">
    <source>
        <dbReference type="SAM" id="Phobius"/>
    </source>
</evidence>
<gene>
    <name evidence="10" type="ORF">CEN92_62</name>
</gene>
<dbReference type="InterPro" id="IPR034746">
    <property type="entry name" value="POTRA"/>
</dbReference>
<dbReference type="GO" id="GO:0051301">
    <property type="term" value="P:cell division"/>
    <property type="evidence" value="ECO:0007669"/>
    <property type="project" value="UniProtKB-KW"/>
</dbReference>
<evidence type="ECO:0000256" key="7">
    <source>
        <dbReference type="ARBA" id="ARBA00023306"/>
    </source>
</evidence>
<evidence type="ECO:0000256" key="4">
    <source>
        <dbReference type="ARBA" id="ARBA00022692"/>
    </source>
</evidence>
<dbReference type="InterPro" id="IPR050487">
    <property type="entry name" value="FtsQ_DivIB"/>
</dbReference>
<dbReference type="PROSITE" id="PS51779">
    <property type="entry name" value="POTRA"/>
    <property type="match status" value="1"/>
</dbReference>
<comment type="caution">
    <text evidence="10">The sequence shown here is derived from an EMBL/GenBank/DDBJ whole genome shotgun (WGS) entry which is preliminary data.</text>
</comment>
<comment type="subcellular location">
    <subcellularLocation>
        <location evidence="1">Membrane</location>
    </subcellularLocation>
</comment>
<dbReference type="GO" id="GO:0005886">
    <property type="term" value="C:plasma membrane"/>
    <property type="evidence" value="ECO:0007669"/>
    <property type="project" value="TreeGrafter"/>
</dbReference>
<name>A0A554LH47_9BACT</name>
<evidence type="ECO:0000256" key="6">
    <source>
        <dbReference type="ARBA" id="ARBA00023136"/>
    </source>
</evidence>
<dbReference type="PANTHER" id="PTHR37820:SF1">
    <property type="entry name" value="CELL DIVISION PROTEIN FTSQ"/>
    <property type="match status" value="1"/>
</dbReference>
<evidence type="ECO:0000313" key="10">
    <source>
        <dbReference type="EMBL" id="TSC92203.1"/>
    </source>
</evidence>
<dbReference type="InterPro" id="IPR013685">
    <property type="entry name" value="POTRA_FtsQ_type"/>
</dbReference>
<reference evidence="10 11" key="1">
    <citation type="submission" date="2017-07" db="EMBL/GenBank/DDBJ databases">
        <title>Mechanisms for carbon and nitrogen cycling indicate functional differentiation within the Candidate Phyla Radiation.</title>
        <authorList>
            <person name="Danczak R.E."/>
            <person name="Johnston M.D."/>
            <person name="Kenah C."/>
            <person name="Slattery M."/>
            <person name="Wrighton K.C."/>
            <person name="Wilkins M.J."/>
        </authorList>
    </citation>
    <scope>NUCLEOTIDE SEQUENCE [LARGE SCALE GENOMIC DNA]</scope>
    <source>
        <strain evidence="10">Licking1014_96</strain>
    </source>
</reference>
<feature type="domain" description="POTRA" evidence="9">
    <location>
        <begin position="48"/>
        <end position="119"/>
    </location>
</feature>
<sequence>MVERIPKIIVPAEEKKPSFRFSWRIFYLILIIMAILFLIYGLFFSSFFKVKNIDLKGANLVDGDQLKKVITYALNEEDNIFLYRSADISAKIKENFPLVSEVNIQKGLPDTIRVIIIERQPVIVWQTADKKYLVDKEGYAYLEADANNAKDLPVIIDSANLPVVLSKKVASKNFLDFIKEIIEKFTPRSNLKIKELRIRDTTFDLDVLTTDGFIVLFDTTRSAETELDDLRRVMNHLNGAKPKEYIDLRVEGWAYYK</sequence>
<keyword evidence="4 8" id="KW-0812">Transmembrane</keyword>
<dbReference type="Proteomes" id="UP000318296">
    <property type="component" value="Unassembled WGS sequence"/>
</dbReference>
<keyword evidence="3 10" id="KW-0132">Cell division</keyword>
<dbReference type="Gene3D" id="3.10.20.310">
    <property type="entry name" value="membrane protein fhac"/>
    <property type="match status" value="1"/>
</dbReference>
<dbReference type="PANTHER" id="PTHR37820">
    <property type="entry name" value="CELL DIVISION PROTEIN DIVIB"/>
    <property type="match status" value="1"/>
</dbReference>
<keyword evidence="5 8" id="KW-1133">Transmembrane helix</keyword>
<accession>A0A554LH47</accession>
<evidence type="ECO:0000256" key="1">
    <source>
        <dbReference type="ARBA" id="ARBA00004370"/>
    </source>
</evidence>
<evidence type="ECO:0000256" key="2">
    <source>
        <dbReference type="ARBA" id="ARBA00022475"/>
    </source>
</evidence>
<dbReference type="EMBL" id="VMGH01000008">
    <property type="protein sequence ID" value="TSC92203.1"/>
    <property type="molecule type" value="Genomic_DNA"/>
</dbReference>
<keyword evidence="2" id="KW-1003">Cell membrane</keyword>
<dbReference type="AlphaFoldDB" id="A0A554LH47"/>
<dbReference type="Pfam" id="PF08478">
    <property type="entry name" value="POTRA_1"/>
    <property type="match status" value="1"/>
</dbReference>
<dbReference type="InterPro" id="IPR005548">
    <property type="entry name" value="Cell_div_FtsQ/DivIB_C"/>
</dbReference>
<evidence type="ECO:0000259" key="9">
    <source>
        <dbReference type="PROSITE" id="PS51779"/>
    </source>
</evidence>
<keyword evidence="7" id="KW-0131">Cell cycle</keyword>